<accession>A0ABV9HGW2</accession>
<dbReference type="InterPro" id="IPR036736">
    <property type="entry name" value="ACP-like_sf"/>
</dbReference>
<gene>
    <name evidence="1" type="ORF">ACFO6V_10820</name>
</gene>
<dbReference type="RefSeq" id="WP_377135098.1">
    <property type="nucleotide sequence ID" value="NZ_JBHSFI010000003.1"/>
</dbReference>
<evidence type="ECO:0000313" key="2">
    <source>
        <dbReference type="Proteomes" id="UP001596011"/>
    </source>
</evidence>
<dbReference type="Proteomes" id="UP001596011">
    <property type="component" value="Unassembled WGS sequence"/>
</dbReference>
<protein>
    <submittedName>
        <fullName evidence="1">Acyl carrier protein</fullName>
    </submittedName>
</protein>
<evidence type="ECO:0000313" key="1">
    <source>
        <dbReference type="EMBL" id="MFC4628728.1"/>
    </source>
</evidence>
<dbReference type="EMBL" id="JBHSFI010000003">
    <property type="protein sequence ID" value="MFC4628728.1"/>
    <property type="molecule type" value="Genomic_DNA"/>
</dbReference>
<keyword evidence="2" id="KW-1185">Reference proteome</keyword>
<comment type="caution">
    <text evidence="1">The sequence shown here is derived from an EMBL/GenBank/DDBJ whole genome shotgun (WGS) entry which is preliminary data.</text>
</comment>
<dbReference type="Gene3D" id="1.10.1200.10">
    <property type="entry name" value="ACP-like"/>
    <property type="match status" value="1"/>
</dbReference>
<dbReference type="SUPFAM" id="SSF47336">
    <property type="entry name" value="ACP-like"/>
    <property type="match status" value="1"/>
</dbReference>
<proteinExistence type="predicted"/>
<name>A0ABV9HGW2_9MICO</name>
<organism evidence="1 2">
    <name type="scientific">Promicromonospora alba</name>
    <dbReference type="NCBI Taxonomy" id="1616110"/>
    <lineage>
        <taxon>Bacteria</taxon>
        <taxon>Bacillati</taxon>
        <taxon>Actinomycetota</taxon>
        <taxon>Actinomycetes</taxon>
        <taxon>Micrococcales</taxon>
        <taxon>Promicromonosporaceae</taxon>
        <taxon>Promicromonospora</taxon>
    </lineage>
</organism>
<reference evidence="2" key="1">
    <citation type="journal article" date="2019" name="Int. J. Syst. Evol. Microbiol.">
        <title>The Global Catalogue of Microorganisms (GCM) 10K type strain sequencing project: providing services to taxonomists for standard genome sequencing and annotation.</title>
        <authorList>
            <consortium name="The Broad Institute Genomics Platform"/>
            <consortium name="The Broad Institute Genome Sequencing Center for Infectious Disease"/>
            <person name="Wu L."/>
            <person name="Ma J."/>
        </authorList>
    </citation>
    <scope>NUCLEOTIDE SEQUENCE [LARGE SCALE GENOMIC DNA]</scope>
    <source>
        <strain evidence="2">CCUG 42722</strain>
    </source>
</reference>
<sequence>MNENELAALVAEVRDVLRRQLGDEVGRIGQDELLVDVLGGRYDSLAALESVSVVESHFEIDVDFVNHDVRHTFSTIERIAIFIRGELEDREKLRSPR</sequence>